<sequence length="139" mass="15358">MNRSNIDFPVSPKSIDDSFEEATPPNLHLSLYFLWLALIPSYSVSFDIFSSEDVTPPEAIDSRIIAPGCILVITEGQIEAGAYVYVQFIIIGNLASEMIIAFSLDVIVDVLKRKMEDLKQSYKNLGGGFEAKEHAVKGD</sequence>
<proteinExistence type="predicted"/>
<comment type="caution">
    <text evidence="1">The sequence shown here is derived from an EMBL/GenBank/DDBJ whole genome shotgun (WGS) entry which is preliminary data.</text>
</comment>
<gene>
    <name evidence="1" type="ORF">L2E82_35304</name>
</gene>
<accession>A0ACB9BNI4</accession>
<evidence type="ECO:0000313" key="2">
    <source>
        <dbReference type="Proteomes" id="UP001055811"/>
    </source>
</evidence>
<reference evidence="1 2" key="2">
    <citation type="journal article" date="2022" name="Mol. Ecol. Resour.">
        <title>The genomes of chicory, endive, great burdock and yacon provide insights into Asteraceae paleo-polyploidization history and plant inulin production.</title>
        <authorList>
            <person name="Fan W."/>
            <person name="Wang S."/>
            <person name="Wang H."/>
            <person name="Wang A."/>
            <person name="Jiang F."/>
            <person name="Liu H."/>
            <person name="Zhao H."/>
            <person name="Xu D."/>
            <person name="Zhang Y."/>
        </authorList>
    </citation>
    <scope>NUCLEOTIDE SEQUENCE [LARGE SCALE GENOMIC DNA]</scope>
    <source>
        <strain evidence="2">cv. Punajuju</strain>
        <tissue evidence="1">Leaves</tissue>
    </source>
</reference>
<dbReference type="EMBL" id="CM042014">
    <property type="protein sequence ID" value="KAI3723591.1"/>
    <property type="molecule type" value="Genomic_DNA"/>
</dbReference>
<protein>
    <submittedName>
        <fullName evidence="1">Uncharacterized protein</fullName>
    </submittedName>
</protein>
<dbReference type="Proteomes" id="UP001055811">
    <property type="component" value="Linkage Group LG06"/>
</dbReference>
<name>A0ACB9BNI4_CICIN</name>
<evidence type="ECO:0000313" key="1">
    <source>
        <dbReference type="EMBL" id="KAI3723591.1"/>
    </source>
</evidence>
<keyword evidence="2" id="KW-1185">Reference proteome</keyword>
<organism evidence="1 2">
    <name type="scientific">Cichorium intybus</name>
    <name type="common">Chicory</name>
    <dbReference type="NCBI Taxonomy" id="13427"/>
    <lineage>
        <taxon>Eukaryota</taxon>
        <taxon>Viridiplantae</taxon>
        <taxon>Streptophyta</taxon>
        <taxon>Embryophyta</taxon>
        <taxon>Tracheophyta</taxon>
        <taxon>Spermatophyta</taxon>
        <taxon>Magnoliopsida</taxon>
        <taxon>eudicotyledons</taxon>
        <taxon>Gunneridae</taxon>
        <taxon>Pentapetalae</taxon>
        <taxon>asterids</taxon>
        <taxon>campanulids</taxon>
        <taxon>Asterales</taxon>
        <taxon>Asteraceae</taxon>
        <taxon>Cichorioideae</taxon>
        <taxon>Cichorieae</taxon>
        <taxon>Cichoriinae</taxon>
        <taxon>Cichorium</taxon>
    </lineage>
</organism>
<reference evidence="2" key="1">
    <citation type="journal article" date="2022" name="Mol. Ecol. Resour.">
        <title>The genomes of chicory, endive, great burdock and yacon provide insights into Asteraceae palaeo-polyploidization history and plant inulin production.</title>
        <authorList>
            <person name="Fan W."/>
            <person name="Wang S."/>
            <person name="Wang H."/>
            <person name="Wang A."/>
            <person name="Jiang F."/>
            <person name="Liu H."/>
            <person name="Zhao H."/>
            <person name="Xu D."/>
            <person name="Zhang Y."/>
        </authorList>
    </citation>
    <scope>NUCLEOTIDE SEQUENCE [LARGE SCALE GENOMIC DNA]</scope>
    <source>
        <strain evidence="2">cv. Punajuju</strain>
    </source>
</reference>